<feature type="domain" description="Mab-21-like HhH/H2TH-like" evidence="13">
    <location>
        <begin position="133"/>
        <end position="227"/>
    </location>
</feature>
<dbReference type="AlphaFoldDB" id="A0A131Y8F1"/>
<evidence type="ECO:0000256" key="1">
    <source>
        <dbReference type="ARBA" id="ARBA00001936"/>
    </source>
</evidence>
<name>A0A131Y8F1_IXORI</name>
<evidence type="ECO:0000256" key="5">
    <source>
        <dbReference type="ARBA" id="ARBA00022695"/>
    </source>
</evidence>
<dbReference type="SMART" id="SM01265">
    <property type="entry name" value="Mab-21"/>
    <property type="match status" value="1"/>
</dbReference>
<organism evidence="14">
    <name type="scientific">Ixodes ricinus</name>
    <name type="common">Common tick</name>
    <name type="synonym">Acarus ricinus</name>
    <dbReference type="NCBI Taxonomy" id="34613"/>
    <lineage>
        <taxon>Eukaryota</taxon>
        <taxon>Metazoa</taxon>
        <taxon>Ecdysozoa</taxon>
        <taxon>Arthropoda</taxon>
        <taxon>Chelicerata</taxon>
        <taxon>Arachnida</taxon>
        <taxon>Acari</taxon>
        <taxon>Parasitiformes</taxon>
        <taxon>Ixodida</taxon>
        <taxon>Ixodoidea</taxon>
        <taxon>Ixodidae</taxon>
        <taxon>Ixodinae</taxon>
        <taxon>Ixodes</taxon>
    </lineage>
</organism>
<dbReference type="InterPro" id="IPR024810">
    <property type="entry name" value="MAB21L/cGLR"/>
</dbReference>
<dbReference type="Pfam" id="PF20266">
    <property type="entry name" value="Mab-21_C"/>
    <property type="match status" value="1"/>
</dbReference>
<reference evidence="14" key="1">
    <citation type="submission" date="2016-02" db="EMBL/GenBank/DDBJ databases">
        <title>RNAseq analyses of the midgut from blood- or serum-fed Ixodes ricinus ticks.</title>
        <authorList>
            <person name="Perner J."/>
            <person name="Provaznik J."/>
            <person name="Schrenkova J."/>
            <person name="Urbanova V."/>
            <person name="Ribeiro J.M."/>
            <person name="Kopacek P."/>
        </authorList>
    </citation>
    <scope>NUCLEOTIDE SEQUENCE</scope>
    <source>
        <tissue evidence="14">Gut</tissue>
    </source>
</reference>
<dbReference type="PANTHER" id="PTHR10656:SF42">
    <property type="entry name" value="CYCLIC GMP-AMP SYNTHASE-LIKE PROTEIN-RELATED"/>
    <property type="match status" value="1"/>
</dbReference>
<dbReference type="InterPro" id="IPR046906">
    <property type="entry name" value="Mab-21_HhH/H2TH-like"/>
</dbReference>
<evidence type="ECO:0000256" key="4">
    <source>
        <dbReference type="ARBA" id="ARBA00022679"/>
    </source>
</evidence>
<keyword evidence="11" id="KW-0464">Manganese</keyword>
<feature type="non-terminal residue" evidence="14">
    <location>
        <position position="1"/>
    </location>
</feature>
<evidence type="ECO:0000256" key="8">
    <source>
        <dbReference type="ARBA" id="ARBA00022840"/>
    </source>
</evidence>
<sequence length="284" mass="32679">INGENRLVPERVKRSLQSAFDRVLRTYVIPSGLHSSVARIRPSQSGPAKTFRIILKDGQWIDVDLVPVIEFRYPSWPSGIEKKDWMDKISPVDRNWFLVPKSPMSEPAMPDGSHLWRLDFQNMENRLIQDYGCVKPIIRLLKTTRDTYKWNLSSYSLKTFVMHQLLAKYDRGYWDPKNQGILFIKVLESLGHALDQSGPAIPFLFHPKMDLTEKIKRPTKRNISGTIKHIVRKLRESPVRCCELILGESGMPAPPDDVTQEAKFIPYVVHQTENSGGAWRCLIS</sequence>
<comment type="similarity">
    <text evidence="3">Belongs to the mab-21 family.</text>
</comment>
<evidence type="ECO:0000256" key="3">
    <source>
        <dbReference type="ARBA" id="ARBA00008307"/>
    </source>
</evidence>
<evidence type="ECO:0000313" key="14">
    <source>
        <dbReference type="EMBL" id="JAP74752.1"/>
    </source>
</evidence>
<evidence type="ECO:0000256" key="9">
    <source>
        <dbReference type="ARBA" id="ARBA00022842"/>
    </source>
</evidence>
<dbReference type="Gene3D" id="3.30.460.90">
    <property type="match status" value="1"/>
</dbReference>
<keyword evidence="4" id="KW-0808">Transferase</keyword>
<dbReference type="GO" id="GO:0005524">
    <property type="term" value="F:ATP binding"/>
    <property type="evidence" value="ECO:0007669"/>
    <property type="project" value="UniProtKB-KW"/>
</dbReference>
<dbReference type="PANTHER" id="PTHR10656">
    <property type="entry name" value="CELL FATE DETERMINING PROTEIN MAB21-RELATED"/>
    <property type="match status" value="1"/>
</dbReference>
<proteinExistence type="evidence at transcript level"/>
<dbReference type="EMBL" id="GEFM01001044">
    <property type="protein sequence ID" value="JAP74752.1"/>
    <property type="molecule type" value="mRNA"/>
</dbReference>
<evidence type="ECO:0000256" key="7">
    <source>
        <dbReference type="ARBA" id="ARBA00022741"/>
    </source>
</evidence>
<dbReference type="GO" id="GO:0016779">
    <property type="term" value="F:nucleotidyltransferase activity"/>
    <property type="evidence" value="ECO:0007669"/>
    <property type="project" value="UniProtKB-KW"/>
</dbReference>
<dbReference type="GO" id="GO:0046872">
    <property type="term" value="F:metal ion binding"/>
    <property type="evidence" value="ECO:0007669"/>
    <property type="project" value="UniProtKB-KW"/>
</dbReference>
<dbReference type="GO" id="GO:0005525">
    <property type="term" value="F:GTP binding"/>
    <property type="evidence" value="ECO:0007669"/>
    <property type="project" value="UniProtKB-KW"/>
</dbReference>
<evidence type="ECO:0000256" key="6">
    <source>
        <dbReference type="ARBA" id="ARBA00022723"/>
    </source>
</evidence>
<keyword evidence="7" id="KW-0547">Nucleotide-binding</keyword>
<evidence type="ECO:0000259" key="13">
    <source>
        <dbReference type="Pfam" id="PF20266"/>
    </source>
</evidence>
<keyword evidence="6" id="KW-0479">Metal-binding</keyword>
<evidence type="ECO:0000256" key="10">
    <source>
        <dbReference type="ARBA" id="ARBA00023134"/>
    </source>
</evidence>
<comment type="cofactor">
    <cofactor evidence="2">
        <name>Mg(2+)</name>
        <dbReference type="ChEBI" id="CHEBI:18420"/>
    </cofactor>
</comment>
<dbReference type="InterPro" id="IPR046903">
    <property type="entry name" value="Mab-21-like_nuc_Trfase"/>
</dbReference>
<keyword evidence="9" id="KW-0460">Magnesium</keyword>
<accession>A0A131Y8F1</accession>
<dbReference type="Gene3D" id="1.10.1410.40">
    <property type="match status" value="1"/>
</dbReference>
<feature type="domain" description="Mab-21-like nucleotidyltransferase" evidence="12">
    <location>
        <begin position="4"/>
        <end position="129"/>
    </location>
</feature>
<keyword evidence="5" id="KW-0548">Nucleotidyltransferase</keyword>
<evidence type="ECO:0000259" key="12">
    <source>
        <dbReference type="Pfam" id="PF03281"/>
    </source>
</evidence>
<evidence type="ECO:0000256" key="2">
    <source>
        <dbReference type="ARBA" id="ARBA00001946"/>
    </source>
</evidence>
<protein>
    <submittedName>
        <fullName evidence="14">Putative mab-21-like cell fate specification</fullName>
    </submittedName>
</protein>
<keyword evidence="10" id="KW-0342">GTP-binding</keyword>
<comment type="cofactor">
    <cofactor evidence="1">
        <name>Mn(2+)</name>
        <dbReference type="ChEBI" id="CHEBI:29035"/>
    </cofactor>
</comment>
<keyword evidence="8" id="KW-0067">ATP-binding</keyword>
<evidence type="ECO:0000256" key="11">
    <source>
        <dbReference type="ARBA" id="ARBA00023211"/>
    </source>
</evidence>
<dbReference type="Pfam" id="PF03281">
    <property type="entry name" value="Mab-21"/>
    <property type="match status" value="1"/>
</dbReference>